<reference evidence="2" key="1">
    <citation type="journal article" date="2023" name="Mol. Phylogenet. Evol.">
        <title>Genome-scale phylogeny and comparative genomics of the fungal order Sordariales.</title>
        <authorList>
            <person name="Hensen N."/>
            <person name="Bonometti L."/>
            <person name="Westerberg I."/>
            <person name="Brannstrom I.O."/>
            <person name="Guillou S."/>
            <person name="Cros-Aarteil S."/>
            <person name="Calhoun S."/>
            <person name="Haridas S."/>
            <person name="Kuo A."/>
            <person name="Mondo S."/>
            <person name="Pangilinan J."/>
            <person name="Riley R."/>
            <person name="LaButti K."/>
            <person name="Andreopoulos B."/>
            <person name="Lipzen A."/>
            <person name="Chen C."/>
            <person name="Yan M."/>
            <person name="Daum C."/>
            <person name="Ng V."/>
            <person name="Clum A."/>
            <person name="Steindorff A."/>
            <person name="Ohm R.A."/>
            <person name="Martin F."/>
            <person name="Silar P."/>
            <person name="Natvig D.O."/>
            <person name="Lalanne C."/>
            <person name="Gautier V."/>
            <person name="Ament-Velasquez S.L."/>
            <person name="Kruys A."/>
            <person name="Hutchinson M.I."/>
            <person name="Powell A.J."/>
            <person name="Barry K."/>
            <person name="Miller A.N."/>
            <person name="Grigoriev I.V."/>
            <person name="Debuchy R."/>
            <person name="Gladieux P."/>
            <person name="Hiltunen Thoren M."/>
            <person name="Johannesson H."/>
        </authorList>
    </citation>
    <scope>NUCLEOTIDE SEQUENCE</scope>
    <source>
        <strain evidence="2">CBS 315.58</strain>
    </source>
</reference>
<feature type="domain" description="SET" evidence="1">
    <location>
        <begin position="69"/>
        <end position="207"/>
    </location>
</feature>
<name>A0AAN6XB92_9PEZI</name>
<dbReference type="Proteomes" id="UP001303160">
    <property type="component" value="Unassembled WGS sequence"/>
</dbReference>
<dbReference type="PROSITE" id="PS50280">
    <property type="entry name" value="SET"/>
    <property type="match status" value="1"/>
</dbReference>
<evidence type="ECO:0000313" key="2">
    <source>
        <dbReference type="EMBL" id="KAK4195422.1"/>
    </source>
</evidence>
<accession>A0AAN6XB92</accession>
<protein>
    <recommendedName>
        <fullName evidence="1">SET domain-containing protein</fullName>
    </recommendedName>
</protein>
<keyword evidence="3" id="KW-1185">Reference proteome</keyword>
<evidence type="ECO:0000313" key="3">
    <source>
        <dbReference type="Proteomes" id="UP001303160"/>
    </source>
</evidence>
<dbReference type="InterPro" id="IPR001214">
    <property type="entry name" value="SET_dom"/>
</dbReference>
<organism evidence="2 3">
    <name type="scientific">Triangularia verruculosa</name>
    <dbReference type="NCBI Taxonomy" id="2587418"/>
    <lineage>
        <taxon>Eukaryota</taxon>
        <taxon>Fungi</taxon>
        <taxon>Dikarya</taxon>
        <taxon>Ascomycota</taxon>
        <taxon>Pezizomycotina</taxon>
        <taxon>Sordariomycetes</taxon>
        <taxon>Sordariomycetidae</taxon>
        <taxon>Sordariales</taxon>
        <taxon>Podosporaceae</taxon>
        <taxon>Triangularia</taxon>
    </lineage>
</organism>
<dbReference type="PANTHER" id="PTHR47332:SF6">
    <property type="entry name" value="SET DOMAIN-CONTAINING PROTEIN"/>
    <property type="match status" value="1"/>
</dbReference>
<dbReference type="InterPro" id="IPR046341">
    <property type="entry name" value="SET_dom_sf"/>
</dbReference>
<proteinExistence type="predicted"/>
<dbReference type="SUPFAM" id="SSF82199">
    <property type="entry name" value="SET domain"/>
    <property type="match status" value="1"/>
</dbReference>
<reference evidence="2" key="2">
    <citation type="submission" date="2023-05" db="EMBL/GenBank/DDBJ databases">
        <authorList>
            <consortium name="Lawrence Berkeley National Laboratory"/>
            <person name="Steindorff A."/>
            <person name="Hensen N."/>
            <person name="Bonometti L."/>
            <person name="Westerberg I."/>
            <person name="Brannstrom I.O."/>
            <person name="Guillou S."/>
            <person name="Cros-Aarteil S."/>
            <person name="Calhoun S."/>
            <person name="Haridas S."/>
            <person name="Kuo A."/>
            <person name="Mondo S."/>
            <person name="Pangilinan J."/>
            <person name="Riley R."/>
            <person name="Labutti K."/>
            <person name="Andreopoulos B."/>
            <person name="Lipzen A."/>
            <person name="Chen C."/>
            <person name="Yanf M."/>
            <person name="Daum C."/>
            <person name="Ng V."/>
            <person name="Clum A."/>
            <person name="Ohm R."/>
            <person name="Martin F."/>
            <person name="Silar P."/>
            <person name="Natvig D."/>
            <person name="Lalanne C."/>
            <person name="Gautier V."/>
            <person name="Ament-Velasquez S.L."/>
            <person name="Kruys A."/>
            <person name="Hutchinson M.I."/>
            <person name="Powell A.J."/>
            <person name="Barry K."/>
            <person name="Miller A.N."/>
            <person name="Grigoriev I.V."/>
            <person name="Debuchy R."/>
            <person name="Gladieux P."/>
            <person name="Thoren M.H."/>
            <person name="Johannesson H."/>
        </authorList>
    </citation>
    <scope>NUCLEOTIDE SEQUENCE</scope>
    <source>
        <strain evidence="2">CBS 315.58</strain>
    </source>
</reference>
<comment type="caution">
    <text evidence="2">The sequence shown here is derived from an EMBL/GenBank/DDBJ whole genome shotgun (WGS) entry which is preliminary data.</text>
</comment>
<dbReference type="Pfam" id="PF00856">
    <property type="entry name" value="SET"/>
    <property type="match status" value="1"/>
</dbReference>
<gene>
    <name evidence="2" type="ORF">QBC40DRAFT_185766</name>
</gene>
<dbReference type="CDD" id="cd20071">
    <property type="entry name" value="SET_SMYD"/>
    <property type="match status" value="1"/>
</dbReference>
<dbReference type="InterPro" id="IPR053185">
    <property type="entry name" value="SET_domain_protein"/>
</dbReference>
<evidence type="ECO:0000259" key="1">
    <source>
        <dbReference type="PROSITE" id="PS50280"/>
    </source>
</evidence>
<dbReference type="EMBL" id="MU864013">
    <property type="protein sequence ID" value="KAK4195422.1"/>
    <property type="molecule type" value="Genomic_DNA"/>
</dbReference>
<dbReference type="Gene3D" id="2.170.270.10">
    <property type="entry name" value="SET domain"/>
    <property type="match status" value="1"/>
</dbReference>
<dbReference type="PANTHER" id="PTHR47332">
    <property type="entry name" value="SET DOMAIN-CONTAINING PROTEIN 5"/>
    <property type="match status" value="1"/>
</dbReference>
<sequence length="352" mass="39980">MLPIHASAPLLIWQSAIGPPWQTCPPMEIAQHTSTSVAFQLHPLLPNHHLISGIWSSWRKGSCYQPGKNNYCVYMQPSFNDGRGISLVTTSSVIDHGAFSDLNQKVLSELVEEAVFMLLTASRETFFGLSGREGLSKNRALAIFGNNAFRTKMDRQTEFHTLFLDVSSVNHACSPNAAYHFDPRTFRKSLFAVRDIYPGDEVTIGYVDLTQTSQQRQSSLSLWNFTCSCPRCTQPSHLQKESDSRTAQLLDIRNQLDQYELRLQDEAEKAELLISLHELEGLEVRIHEAYYRAAIEFNGVKNKWKAIRYATMCLERGLLLKDETRPFVVHMRNLVDDAAGHWSWGFRLGGEE</sequence>
<dbReference type="AlphaFoldDB" id="A0AAN6XB92"/>